<name>A0A840V840_9PROT</name>
<keyword evidence="2" id="KW-1185">Reference proteome</keyword>
<comment type="caution">
    <text evidence="1">The sequence shown here is derived from an EMBL/GenBank/DDBJ whole genome shotgun (WGS) entry which is preliminary data.</text>
</comment>
<evidence type="ECO:0000313" key="2">
    <source>
        <dbReference type="Proteomes" id="UP000553706"/>
    </source>
</evidence>
<sequence length="44" mass="4823">MRNQSIIVKWLAERGCFGVFSQGIGAARLEYLNQGGVIVSRSPL</sequence>
<dbReference type="EMBL" id="JACHFJ010000001">
    <property type="protein sequence ID" value="MBB5371883.1"/>
    <property type="molecule type" value="Genomic_DNA"/>
</dbReference>
<reference evidence="1 2" key="1">
    <citation type="submission" date="2020-08" db="EMBL/GenBank/DDBJ databases">
        <title>Genomic Encyclopedia of Type Strains, Phase IV (KMG-IV): sequencing the most valuable type-strain genomes for metagenomic binning, comparative biology and taxonomic classification.</title>
        <authorList>
            <person name="Goeker M."/>
        </authorList>
    </citation>
    <scope>NUCLEOTIDE SEQUENCE [LARGE SCALE GENOMIC DNA]</scope>
    <source>
        <strain evidence="1 2">DSM 27026</strain>
    </source>
</reference>
<accession>A0A840V840</accession>
<dbReference type="RefSeq" id="WP_281376857.1">
    <property type="nucleotide sequence ID" value="NZ_JACHFJ010000001.1"/>
</dbReference>
<organism evidence="1 2">
    <name type="scientific">Acidocella aromatica</name>
    <dbReference type="NCBI Taxonomy" id="1303579"/>
    <lineage>
        <taxon>Bacteria</taxon>
        <taxon>Pseudomonadati</taxon>
        <taxon>Pseudomonadota</taxon>
        <taxon>Alphaproteobacteria</taxon>
        <taxon>Acetobacterales</taxon>
        <taxon>Acidocellaceae</taxon>
        <taxon>Acidocella</taxon>
    </lineage>
</organism>
<dbReference type="AlphaFoldDB" id="A0A840V840"/>
<gene>
    <name evidence="1" type="ORF">HNP71_000107</name>
</gene>
<dbReference type="Proteomes" id="UP000553706">
    <property type="component" value="Unassembled WGS sequence"/>
</dbReference>
<proteinExistence type="predicted"/>
<evidence type="ECO:0000313" key="1">
    <source>
        <dbReference type="EMBL" id="MBB5371883.1"/>
    </source>
</evidence>
<protein>
    <submittedName>
        <fullName evidence="1">Uncharacterized protein</fullName>
    </submittedName>
</protein>